<reference evidence="3 4" key="1">
    <citation type="submission" date="2019-10" db="EMBL/GenBank/DDBJ databases">
        <title>Draft Genome Sequence of the Caffeine Degrading Methylotroph Methylorubrum populi PINKEL.</title>
        <authorList>
            <person name="Dawson S.C."/>
            <person name="Zhang X."/>
            <person name="Wright M.E."/>
            <person name="Sharma G."/>
            <person name="Langner J.T."/>
            <person name="Ditty J.L."/>
            <person name="Subuyuj G.A."/>
        </authorList>
    </citation>
    <scope>NUCLEOTIDE SEQUENCE [LARGE SCALE GENOMIC DNA]</scope>
    <source>
        <strain evidence="3 4">Pinkel</strain>
    </source>
</reference>
<evidence type="ECO:0000313" key="3">
    <source>
        <dbReference type="EMBL" id="KAB7785010.1"/>
    </source>
</evidence>
<dbReference type="SMART" id="SM00984">
    <property type="entry name" value="UDPG_MGDP_dh_C"/>
    <property type="match status" value="1"/>
</dbReference>
<organism evidence="3 4">
    <name type="scientific">Methylorubrum populi</name>
    <dbReference type="NCBI Taxonomy" id="223967"/>
    <lineage>
        <taxon>Bacteria</taxon>
        <taxon>Pseudomonadati</taxon>
        <taxon>Pseudomonadota</taxon>
        <taxon>Alphaproteobacteria</taxon>
        <taxon>Hyphomicrobiales</taxon>
        <taxon>Methylobacteriaceae</taxon>
        <taxon>Methylorubrum</taxon>
    </lineage>
</organism>
<protein>
    <recommendedName>
        <fullName evidence="1">UDP-glucose 6-dehydrogenase</fullName>
    </recommendedName>
</protein>
<dbReference type="PANTHER" id="PTHR43750">
    <property type="entry name" value="UDP-GLUCOSE 6-DEHYDROGENASE TUAD"/>
    <property type="match status" value="1"/>
</dbReference>
<dbReference type="Proteomes" id="UP000469949">
    <property type="component" value="Unassembled WGS sequence"/>
</dbReference>
<dbReference type="PANTHER" id="PTHR43750:SF3">
    <property type="entry name" value="UDP-GLUCOSE 6-DEHYDROGENASE TUAD"/>
    <property type="match status" value="1"/>
</dbReference>
<evidence type="ECO:0000313" key="4">
    <source>
        <dbReference type="Proteomes" id="UP000469949"/>
    </source>
</evidence>
<sequence>MKTAQDYGTPVRIVETVVAVNDQRKRAMARKVIAACGGSVRGKRVALLGLTFKPNTDDMRDAPSLSIIAGLQDAGARIVAYDPEGMEQARPLLQGVDYAEDAYACAEGADALVIVTEWNAFRALDLARLKATMAAPVLVDLRNVYAPDEARRHGLRHVGVGALASRD</sequence>
<dbReference type="GO" id="GO:0051287">
    <property type="term" value="F:NAD binding"/>
    <property type="evidence" value="ECO:0007669"/>
    <property type="project" value="InterPro"/>
</dbReference>
<dbReference type="InterPro" id="IPR036220">
    <property type="entry name" value="UDP-Glc/GDP-Man_DH_C_sf"/>
</dbReference>
<name>A0A833N2E7_9HYPH</name>
<evidence type="ECO:0000256" key="1">
    <source>
        <dbReference type="ARBA" id="ARBA00015132"/>
    </source>
</evidence>
<dbReference type="Pfam" id="PF03720">
    <property type="entry name" value="UDPG_MGDP_dh_C"/>
    <property type="match status" value="1"/>
</dbReference>
<accession>A0A833N2E7</accession>
<keyword evidence="3" id="KW-0560">Oxidoreductase</keyword>
<comment type="caution">
    <text evidence="3">The sequence shown here is derived from an EMBL/GenBank/DDBJ whole genome shotgun (WGS) entry which is preliminary data.</text>
</comment>
<gene>
    <name evidence="3" type="ORF">F8B43_3043</name>
</gene>
<dbReference type="SUPFAM" id="SSF52413">
    <property type="entry name" value="UDP-glucose/GDP-mannose dehydrogenase C-terminal domain"/>
    <property type="match status" value="1"/>
</dbReference>
<proteinExistence type="predicted"/>
<dbReference type="Gene3D" id="3.40.50.720">
    <property type="entry name" value="NAD(P)-binding Rossmann-like Domain"/>
    <property type="match status" value="1"/>
</dbReference>
<dbReference type="EMBL" id="WEKV01000010">
    <property type="protein sequence ID" value="KAB7785010.1"/>
    <property type="molecule type" value="Genomic_DNA"/>
</dbReference>
<evidence type="ECO:0000259" key="2">
    <source>
        <dbReference type="SMART" id="SM00984"/>
    </source>
</evidence>
<feature type="domain" description="UDP-glucose/GDP-mannose dehydrogenase C-terminal" evidence="2">
    <location>
        <begin position="46"/>
        <end position="147"/>
    </location>
</feature>
<dbReference type="GO" id="GO:0016616">
    <property type="term" value="F:oxidoreductase activity, acting on the CH-OH group of donors, NAD or NADP as acceptor"/>
    <property type="evidence" value="ECO:0007669"/>
    <property type="project" value="InterPro"/>
</dbReference>
<dbReference type="InterPro" id="IPR014027">
    <property type="entry name" value="UDP-Glc/GDP-Man_DH_C"/>
</dbReference>
<dbReference type="AlphaFoldDB" id="A0A833N2E7"/>